<dbReference type="AlphaFoldDB" id="A0A4Z1NLU7"/>
<accession>A0A4Z1NLU7</accession>
<evidence type="ECO:0000313" key="3">
    <source>
        <dbReference type="Proteomes" id="UP000298493"/>
    </source>
</evidence>
<reference evidence="2 3" key="1">
    <citation type="submission" date="2019-04" db="EMBL/GenBank/DDBJ databases">
        <title>High contiguity whole genome sequence and gene annotation resource for two Venturia nashicola isolates.</title>
        <authorList>
            <person name="Prokchorchik M."/>
            <person name="Won K."/>
            <person name="Lee Y."/>
            <person name="Choi E.D."/>
            <person name="Segonzac C."/>
            <person name="Sohn K.H."/>
        </authorList>
    </citation>
    <scope>NUCLEOTIDE SEQUENCE [LARGE SCALE GENOMIC DNA]</scope>
    <source>
        <strain evidence="2 3">PRI2</strain>
    </source>
</reference>
<dbReference type="Pfam" id="PF05630">
    <property type="entry name" value="NPP1"/>
    <property type="match status" value="1"/>
</dbReference>
<dbReference type="EMBL" id="SNSC02000025">
    <property type="protein sequence ID" value="TID13753.1"/>
    <property type="molecule type" value="Genomic_DNA"/>
</dbReference>
<dbReference type="PIRSF" id="PIRSF029958">
    <property type="entry name" value="Necrosis-inducing_protein"/>
    <property type="match status" value="1"/>
</dbReference>
<dbReference type="PANTHER" id="PTHR33657">
    <property type="entry name" value="DOMAIN PROTEIN, PUTATIVE (AFU_ORTHOLOGUE AFUA_5G00600)-RELATED"/>
    <property type="match status" value="1"/>
</dbReference>
<evidence type="ECO:0000313" key="2">
    <source>
        <dbReference type="EMBL" id="TID13753.1"/>
    </source>
</evidence>
<dbReference type="STRING" id="86259.A0A4Z1NLU7"/>
<sequence length="250" mass="28891">MLPFTVLAAILVSNTSTPIVPPLLPSADQRAISFQPVLDYDNDNCFFTAAIDKDNQTNFGLENPKDFKMCRQMDRIDFSNAYVRSLCNNRWCAYMYAYYAEKSGKRGHQHDWQHAIAWTRNHTYLYDQALPPQEELHSISWSNHGKYTTKPISDDQVRLYNKTHVKLVYHKVNRGDRIELRLAKKKDDKIENPKGMWLSAPLVNITSDAPKLFETNFGYVAMDFKDPFFARVLNKAMPDEAKGEFDPGNK</sequence>
<dbReference type="Proteomes" id="UP000298493">
    <property type="component" value="Unassembled WGS sequence"/>
</dbReference>
<feature type="chain" id="PRO_5021347395" evidence="1">
    <location>
        <begin position="17"/>
        <end position="250"/>
    </location>
</feature>
<dbReference type="InterPro" id="IPR008701">
    <property type="entry name" value="NPP1"/>
</dbReference>
<organism evidence="2 3">
    <name type="scientific">Venturia nashicola</name>
    <dbReference type="NCBI Taxonomy" id="86259"/>
    <lineage>
        <taxon>Eukaryota</taxon>
        <taxon>Fungi</taxon>
        <taxon>Dikarya</taxon>
        <taxon>Ascomycota</taxon>
        <taxon>Pezizomycotina</taxon>
        <taxon>Dothideomycetes</taxon>
        <taxon>Pleosporomycetidae</taxon>
        <taxon>Venturiales</taxon>
        <taxon>Venturiaceae</taxon>
        <taxon>Venturia</taxon>
    </lineage>
</organism>
<protein>
    <submittedName>
        <fullName evidence="2">Secreted protein</fullName>
    </submittedName>
</protein>
<feature type="signal peptide" evidence="1">
    <location>
        <begin position="1"/>
        <end position="16"/>
    </location>
</feature>
<evidence type="ECO:0000256" key="1">
    <source>
        <dbReference type="SAM" id="SignalP"/>
    </source>
</evidence>
<proteinExistence type="predicted"/>
<comment type="caution">
    <text evidence="2">The sequence shown here is derived from an EMBL/GenBank/DDBJ whole genome shotgun (WGS) entry which is preliminary data.</text>
</comment>
<keyword evidence="1" id="KW-0732">Signal</keyword>
<name>A0A4Z1NLU7_9PEZI</name>
<gene>
    <name evidence="2" type="ORF">E6O75_ATG01731</name>
</gene>
<keyword evidence="3" id="KW-1185">Reference proteome</keyword>
<dbReference type="PANTHER" id="PTHR33657:SF6">
    <property type="entry name" value="SECRETED PROTEIN"/>
    <property type="match status" value="1"/>
</dbReference>